<feature type="domain" description="F-box" evidence="2">
    <location>
        <begin position="37"/>
        <end position="91"/>
    </location>
</feature>
<accession>A0A8H4KFT5</accession>
<dbReference type="SUPFAM" id="SSF81383">
    <property type="entry name" value="F-box domain"/>
    <property type="match status" value="1"/>
</dbReference>
<dbReference type="Proteomes" id="UP000605986">
    <property type="component" value="Unassembled WGS sequence"/>
</dbReference>
<keyword evidence="4" id="KW-1185">Reference proteome</keyword>
<evidence type="ECO:0000256" key="1">
    <source>
        <dbReference type="SAM" id="MobiDB-lite"/>
    </source>
</evidence>
<evidence type="ECO:0000259" key="2">
    <source>
        <dbReference type="PROSITE" id="PS50181"/>
    </source>
</evidence>
<dbReference type="AlphaFoldDB" id="A0A8H4KFT5"/>
<evidence type="ECO:0000313" key="3">
    <source>
        <dbReference type="EMBL" id="KAF4448498.1"/>
    </source>
</evidence>
<dbReference type="PROSITE" id="PS50181">
    <property type="entry name" value="FBOX"/>
    <property type="match status" value="1"/>
</dbReference>
<sequence>MYLPSPRKERLDRLFDDLSPWDILYLRQKVRDANITLAGLQDLPQELIYSILSYLEFDDYRCCIWTCKKWNATWTQEAVITQALRHFFPGLQIRYPETSPQDLYSAQLKLHLKWRQPHSKSTWIPWNLESCPFFTDLPEVAGTGAESVDAPRPFLYNKGKLVWQPSPRTFIVDDLRTRQRLRFVPPGSAMTGEKYQTAALSDQLLVLLEVNQNDRTVLHLAYLDSKTVYFVTDTAQVLRFTWGGKLVNLQFFGKASSIIKGYGKVLDSSPQILLHPTSEDTVFAVWIVSHGLEDKRFYSFVVVKFEDSQAVLKKSPLLRSGPPVESQTTVAPLHWEYIVIMGSTQSKRASYVNALSHNSRRRHSRSRRDKYADDASYRKPRGIITTMGTHPPQKQRPEILYYGISGR</sequence>
<dbReference type="OrthoDB" id="1918685at2759"/>
<evidence type="ECO:0000313" key="4">
    <source>
        <dbReference type="Proteomes" id="UP000605986"/>
    </source>
</evidence>
<comment type="caution">
    <text evidence="3">The sequence shown here is derived from an EMBL/GenBank/DDBJ whole genome shotgun (WGS) entry which is preliminary data.</text>
</comment>
<dbReference type="InterPro" id="IPR036047">
    <property type="entry name" value="F-box-like_dom_sf"/>
</dbReference>
<dbReference type="Pfam" id="PF12937">
    <property type="entry name" value="F-box-like"/>
    <property type="match status" value="1"/>
</dbReference>
<dbReference type="EMBL" id="JAADJG010000334">
    <property type="protein sequence ID" value="KAF4448498.1"/>
    <property type="molecule type" value="Genomic_DNA"/>
</dbReference>
<gene>
    <name evidence="3" type="ORF">F53441_8084</name>
</gene>
<feature type="region of interest" description="Disordered" evidence="1">
    <location>
        <begin position="354"/>
        <end position="375"/>
    </location>
</feature>
<dbReference type="InterPro" id="IPR001810">
    <property type="entry name" value="F-box_dom"/>
</dbReference>
<reference evidence="3" key="1">
    <citation type="submission" date="2020-01" db="EMBL/GenBank/DDBJ databases">
        <title>Identification and distribution of gene clusters putatively required for synthesis of sphingolipid metabolism inhibitors in phylogenetically diverse species of the filamentous fungus Fusarium.</title>
        <authorList>
            <person name="Kim H.-S."/>
            <person name="Busman M."/>
            <person name="Brown D.W."/>
            <person name="Divon H."/>
            <person name="Uhlig S."/>
            <person name="Proctor R.H."/>
        </authorList>
    </citation>
    <scope>NUCLEOTIDE SEQUENCE</scope>
    <source>
        <strain evidence="3">NRRL 53441</strain>
    </source>
</reference>
<name>A0A8H4KFT5_9HYPO</name>
<proteinExistence type="predicted"/>
<protein>
    <recommendedName>
        <fullName evidence="2">F-box domain-containing protein</fullName>
    </recommendedName>
</protein>
<organism evidence="3 4">
    <name type="scientific">Fusarium austroafricanum</name>
    <dbReference type="NCBI Taxonomy" id="2364996"/>
    <lineage>
        <taxon>Eukaryota</taxon>
        <taxon>Fungi</taxon>
        <taxon>Dikarya</taxon>
        <taxon>Ascomycota</taxon>
        <taxon>Pezizomycotina</taxon>
        <taxon>Sordariomycetes</taxon>
        <taxon>Hypocreomycetidae</taxon>
        <taxon>Hypocreales</taxon>
        <taxon>Nectriaceae</taxon>
        <taxon>Fusarium</taxon>
        <taxon>Fusarium concolor species complex</taxon>
    </lineage>
</organism>
<dbReference type="Gene3D" id="1.20.1280.50">
    <property type="match status" value="1"/>
</dbReference>
<feature type="compositionally biased region" description="Basic residues" evidence="1">
    <location>
        <begin position="358"/>
        <end position="368"/>
    </location>
</feature>